<name>A0A2N9G2T8_FAGSY</name>
<dbReference type="AlphaFoldDB" id="A0A2N9G2T8"/>
<dbReference type="EMBL" id="OIVN01001389">
    <property type="protein sequence ID" value="SPC93394.1"/>
    <property type="molecule type" value="Genomic_DNA"/>
</dbReference>
<protein>
    <submittedName>
        <fullName evidence="1">Uncharacterized protein</fullName>
    </submittedName>
</protein>
<reference evidence="1" key="1">
    <citation type="submission" date="2018-02" db="EMBL/GenBank/DDBJ databases">
        <authorList>
            <person name="Cohen D.B."/>
            <person name="Kent A.D."/>
        </authorList>
    </citation>
    <scope>NUCLEOTIDE SEQUENCE</scope>
</reference>
<organism evidence="1">
    <name type="scientific">Fagus sylvatica</name>
    <name type="common">Beechnut</name>
    <dbReference type="NCBI Taxonomy" id="28930"/>
    <lineage>
        <taxon>Eukaryota</taxon>
        <taxon>Viridiplantae</taxon>
        <taxon>Streptophyta</taxon>
        <taxon>Embryophyta</taxon>
        <taxon>Tracheophyta</taxon>
        <taxon>Spermatophyta</taxon>
        <taxon>Magnoliopsida</taxon>
        <taxon>eudicotyledons</taxon>
        <taxon>Gunneridae</taxon>
        <taxon>Pentapetalae</taxon>
        <taxon>rosids</taxon>
        <taxon>fabids</taxon>
        <taxon>Fagales</taxon>
        <taxon>Fagaceae</taxon>
        <taxon>Fagus</taxon>
    </lineage>
</organism>
<accession>A0A2N9G2T8</accession>
<dbReference type="PANTHER" id="PTHR33264:SF55">
    <property type="entry name" value="TRANSMEMBRANE PROTEIN"/>
    <property type="match status" value="1"/>
</dbReference>
<dbReference type="PANTHER" id="PTHR33264">
    <property type="entry name" value="EXPRESSED PROTEIN"/>
    <property type="match status" value="1"/>
</dbReference>
<gene>
    <name evidence="1" type="ORF">FSB_LOCUS21276</name>
</gene>
<evidence type="ECO:0000313" key="1">
    <source>
        <dbReference type="EMBL" id="SPC93394.1"/>
    </source>
</evidence>
<sequence>MKGEAEMQLRPQPLLVEKRKERRRVGEVAGGTAAECAAICCCCPCSLMTLLILALYKLPAGLCKKAWNNRKRRRLVKIEKNKAACLLHQTQIHAHNPLYVSDFGPTHMDLVAEMKKSDDHDDDGGTEVVDLEKEMWDQFFAGGFWRSPSQRDTSS</sequence>
<proteinExistence type="predicted"/>